<evidence type="ECO:0008006" key="3">
    <source>
        <dbReference type="Google" id="ProtNLM"/>
    </source>
</evidence>
<organism evidence="1 2">
    <name type="scientific">Mobiluncus mulieris</name>
    <dbReference type="NCBI Taxonomy" id="2052"/>
    <lineage>
        <taxon>Bacteria</taxon>
        <taxon>Bacillati</taxon>
        <taxon>Actinomycetota</taxon>
        <taxon>Actinomycetes</taxon>
        <taxon>Actinomycetales</taxon>
        <taxon>Actinomycetaceae</taxon>
        <taxon>Mobiluncus</taxon>
    </lineage>
</organism>
<comment type="caution">
    <text evidence="1">The sequence shown here is derived from an EMBL/GenBank/DDBJ whole genome shotgun (WGS) entry which is preliminary data.</text>
</comment>
<proteinExistence type="predicted"/>
<accession>A0A7Y0Y3V8</accession>
<evidence type="ECO:0000313" key="1">
    <source>
        <dbReference type="EMBL" id="NMW64788.1"/>
    </source>
</evidence>
<name>A0A7Y0Y3V8_9ACTO</name>
<evidence type="ECO:0000313" key="2">
    <source>
        <dbReference type="Proteomes" id="UP000578252"/>
    </source>
</evidence>
<dbReference type="Proteomes" id="UP000578252">
    <property type="component" value="Unassembled WGS sequence"/>
</dbReference>
<dbReference type="AlphaFoldDB" id="A0A7Y0Y3V8"/>
<gene>
    <name evidence="1" type="ORF">HHJ78_04405</name>
</gene>
<dbReference type="EMBL" id="JABCUR010000003">
    <property type="protein sequence ID" value="NMW64788.1"/>
    <property type="molecule type" value="Genomic_DNA"/>
</dbReference>
<protein>
    <recommendedName>
        <fullName evidence="3">Phage gp6-like head-tail connector protein</fullName>
    </recommendedName>
</protein>
<sequence>MYGLAQYVQAPPVDAEFIAQCETSAVALVKKRLGDTAIPEAIMQAAVLEVGANLYNRRTSRRDIGVFGDAETQAPYQRPALDPLTPAMPILRPYLTPAIA</sequence>
<dbReference type="RefSeq" id="WP_169771760.1">
    <property type="nucleotide sequence ID" value="NZ_JABCUR010000003.1"/>
</dbReference>
<reference evidence="1 2" key="1">
    <citation type="submission" date="2020-04" db="EMBL/GenBank/DDBJ databases">
        <title>Antimicrobial susceptibility and clonality of vaginal-derived multi-drug resistant Mobiluncus isolates in China.</title>
        <authorList>
            <person name="Zhang X."/>
        </authorList>
    </citation>
    <scope>NUCLEOTIDE SEQUENCE [LARGE SCALE GENOMIC DNA]</scope>
    <source>
        <strain evidence="1 2">13</strain>
    </source>
</reference>